<keyword evidence="3" id="KW-1185">Reference proteome</keyword>
<feature type="region of interest" description="Disordered" evidence="1">
    <location>
        <begin position="364"/>
        <end position="390"/>
    </location>
</feature>
<name>A0A9W9KK93_9EURO</name>
<reference evidence="2" key="2">
    <citation type="journal article" date="2023" name="IMA Fungus">
        <title>Comparative genomic study of the Penicillium genus elucidates a diverse pangenome and 15 lateral gene transfer events.</title>
        <authorList>
            <person name="Petersen C."/>
            <person name="Sorensen T."/>
            <person name="Nielsen M.R."/>
            <person name="Sondergaard T.E."/>
            <person name="Sorensen J.L."/>
            <person name="Fitzpatrick D.A."/>
            <person name="Frisvad J.C."/>
            <person name="Nielsen K.L."/>
        </authorList>
    </citation>
    <scope>NUCLEOTIDE SEQUENCE</scope>
    <source>
        <strain evidence="2">IBT 30069</strain>
    </source>
</reference>
<dbReference type="EMBL" id="JAPQKH010000003">
    <property type="protein sequence ID" value="KAJ5108452.1"/>
    <property type="molecule type" value="Genomic_DNA"/>
</dbReference>
<feature type="compositionally biased region" description="Basic and acidic residues" evidence="1">
    <location>
        <begin position="284"/>
        <end position="294"/>
    </location>
</feature>
<protein>
    <submittedName>
        <fullName evidence="2">Uncharacterized protein</fullName>
    </submittedName>
</protein>
<feature type="compositionally biased region" description="Acidic residues" evidence="1">
    <location>
        <begin position="295"/>
        <end position="327"/>
    </location>
</feature>
<dbReference type="Proteomes" id="UP001149165">
    <property type="component" value="Unassembled WGS sequence"/>
</dbReference>
<sequence>MKEWVEVAATAGESARLCKDCHETKDIREFVSVNGNHLCLMCADCREIRRARRMKRTMRNKQKIEAYTAMTNGVQSSQDTMASQSTQGMMVNASLQGMMVNQSPQDMMVHPPLRGMMVNQSTQGMIMNQFPGMMMHPSHNMMIQPHQPMMMMPPVTSGSYYDPMSYFNMSINTPWTPEPTESVIEAQSSPEVASDILHLEPASDSSDRLKLQHFFCPSCGIARSNKLNYDGICIYCMEEEQKYCYFGNHEVDRGQFYTRRGEEQVRCNECRGGDDSEESESESGSEHESVKKLESEDESEKESESESESEEESESEDESDESESDTGIDEKPEKACVQASGEVQRREQLEVNICESQPMQGVVEVKPSSSTNPNHEIDQVEFTQEPCNDTTATTQIEHLPKRLEMCDPQPMQGVVEVQASSSTDPNHEIDQVEITQKPCNDTTATTQIEHLPEQLETCESQPMEGVVEMNTSSSTDRGDKIDQVGIKQEPTDEIFDITQFDSFPVTVVNGRQVSGPFIIGSDSD</sequence>
<gene>
    <name evidence="2" type="ORF">N7456_005127</name>
</gene>
<dbReference type="OrthoDB" id="4362925at2759"/>
<feature type="region of interest" description="Disordered" evidence="1">
    <location>
        <begin position="267"/>
        <end position="342"/>
    </location>
</feature>
<evidence type="ECO:0000313" key="3">
    <source>
        <dbReference type="Proteomes" id="UP001149165"/>
    </source>
</evidence>
<comment type="caution">
    <text evidence="2">The sequence shown here is derived from an EMBL/GenBank/DDBJ whole genome shotgun (WGS) entry which is preliminary data.</text>
</comment>
<reference evidence="2" key="1">
    <citation type="submission" date="2022-11" db="EMBL/GenBank/DDBJ databases">
        <authorList>
            <person name="Petersen C."/>
        </authorList>
    </citation>
    <scope>NUCLEOTIDE SEQUENCE</scope>
    <source>
        <strain evidence="2">IBT 30069</strain>
    </source>
</reference>
<feature type="compositionally biased region" description="Polar residues" evidence="1">
    <location>
        <begin position="381"/>
        <end position="390"/>
    </location>
</feature>
<proteinExistence type="predicted"/>
<evidence type="ECO:0000313" key="2">
    <source>
        <dbReference type="EMBL" id="KAJ5108452.1"/>
    </source>
</evidence>
<organism evidence="2 3">
    <name type="scientific">Penicillium angulare</name>
    <dbReference type="NCBI Taxonomy" id="116970"/>
    <lineage>
        <taxon>Eukaryota</taxon>
        <taxon>Fungi</taxon>
        <taxon>Dikarya</taxon>
        <taxon>Ascomycota</taxon>
        <taxon>Pezizomycotina</taxon>
        <taxon>Eurotiomycetes</taxon>
        <taxon>Eurotiomycetidae</taxon>
        <taxon>Eurotiales</taxon>
        <taxon>Aspergillaceae</taxon>
        <taxon>Penicillium</taxon>
    </lineage>
</organism>
<dbReference type="AlphaFoldDB" id="A0A9W9KK93"/>
<evidence type="ECO:0000256" key="1">
    <source>
        <dbReference type="SAM" id="MobiDB-lite"/>
    </source>
</evidence>
<accession>A0A9W9KK93</accession>